<feature type="domain" description="Protein kinase" evidence="6">
    <location>
        <begin position="11"/>
        <end position="284"/>
    </location>
</feature>
<evidence type="ECO:0000313" key="7">
    <source>
        <dbReference type="EMBL" id="AKF05029.1"/>
    </source>
</evidence>
<gene>
    <name evidence="7" type="ORF">DB32_002178</name>
</gene>
<keyword evidence="4" id="KW-0067">ATP-binding</keyword>
<keyword evidence="3 7" id="KW-0418">Kinase</keyword>
<dbReference type="SUPFAM" id="SSF56112">
    <property type="entry name" value="Protein kinase-like (PK-like)"/>
    <property type="match status" value="1"/>
</dbReference>
<proteinExistence type="predicted"/>
<dbReference type="STRING" id="927083.DB32_002178"/>
<dbReference type="InterPro" id="IPR008266">
    <property type="entry name" value="Tyr_kinase_AS"/>
</dbReference>
<dbReference type="Gene3D" id="3.30.200.20">
    <property type="entry name" value="Phosphorylase Kinase, domain 1"/>
    <property type="match status" value="1"/>
</dbReference>
<feature type="region of interest" description="Disordered" evidence="5">
    <location>
        <begin position="439"/>
        <end position="461"/>
    </location>
</feature>
<dbReference type="Pfam" id="PF00069">
    <property type="entry name" value="Pkinase"/>
    <property type="match status" value="1"/>
</dbReference>
<evidence type="ECO:0000313" key="8">
    <source>
        <dbReference type="Proteomes" id="UP000034883"/>
    </source>
</evidence>
<dbReference type="EMBL" id="CP011125">
    <property type="protein sequence ID" value="AKF05029.1"/>
    <property type="molecule type" value="Genomic_DNA"/>
</dbReference>
<evidence type="ECO:0000256" key="5">
    <source>
        <dbReference type="SAM" id="MobiDB-lite"/>
    </source>
</evidence>
<dbReference type="KEGG" id="samy:DB32_002178"/>
<sequence length="477" mass="50690">MLQPGDRVAHYEIVTHLRSGGMAALYLARRVGPAGFARDVAIKLVHPHLAEDESFRRMFVDEARLSARIVHPNVVHVEELGEERGRYFLVMEYVHGASLSQILDRLRRAGRWIEPDVAVRIAIAVAEGLHAAHETRGDDGEPLDLVHRDVSPSNVLVTEQGHVKLIDFGIAKARGRAQETESGVLKGKTRYMSPEQARGERVDRRTDVFALGIVLWEMLAARRFFGERGDVDVLRELIRGPETPRLGELAPGIDPALERVVAKALANDARERYASALELRQALVEAAPRAALVDASGLAETVRVAYDGPIPRPIAPAGVVPAIQVTFAEAPTASSAKRRADAVDAASTPARVAAPRSAMRWVATGAVVVIAAAIAAALGMTSAEPEGVASPAPMVPVPAAAAPPPAAEVAPAPAIEVVPPPVEVRAASTLEVVPATAAPAREVRSAPSSTPRARARAAPRARHELIDGVPIADDGAF</sequence>
<keyword evidence="1" id="KW-0808">Transferase</keyword>
<dbReference type="InterPro" id="IPR011009">
    <property type="entry name" value="Kinase-like_dom_sf"/>
</dbReference>
<dbReference type="OrthoDB" id="9801841at2"/>
<dbReference type="PROSITE" id="PS50011">
    <property type="entry name" value="PROTEIN_KINASE_DOM"/>
    <property type="match status" value="1"/>
</dbReference>
<reference evidence="7 8" key="1">
    <citation type="submission" date="2015-03" db="EMBL/GenBank/DDBJ databases">
        <title>Genome assembly of Sandaracinus amylolyticus DSM 53668.</title>
        <authorList>
            <person name="Sharma G."/>
            <person name="Subramanian S."/>
        </authorList>
    </citation>
    <scope>NUCLEOTIDE SEQUENCE [LARGE SCALE GENOMIC DNA]</scope>
    <source>
        <strain evidence="7 8">DSM 53668</strain>
    </source>
</reference>
<evidence type="ECO:0000259" key="6">
    <source>
        <dbReference type="PROSITE" id="PS50011"/>
    </source>
</evidence>
<keyword evidence="8" id="KW-1185">Reference proteome</keyword>
<dbReference type="Gene3D" id="1.10.510.10">
    <property type="entry name" value="Transferase(Phosphotransferase) domain 1"/>
    <property type="match status" value="1"/>
</dbReference>
<dbReference type="PROSITE" id="PS00109">
    <property type="entry name" value="PROTEIN_KINASE_TYR"/>
    <property type="match status" value="1"/>
</dbReference>
<dbReference type="GO" id="GO:0004674">
    <property type="term" value="F:protein serine/threonine kinase activity"/>
    <property type="evidence" value="ECO:0007669"/>
    <property type="project" value="UniProtKB-KW"/>
</dbReference>
<dbReference type="CDD" id="cd14014">
    <property type="entry name" value="STKc_PknB_like"/>
    <property type="match status" value="1"/>
</dbReference>
<keyword evidence="7" id="KW-0723">Serine/threonine-protein kinase</keyword>
<dbReference type="Proteomes" id="UP000034883">
    <property type="component" value="Chromosome"/>
</dbReference>
<keyword evidence="2" id="KW-0547">Nucleotide-binding</keyword>
<evidence type="ECO:0000256" key="4">
    <source>
        <dbReference type="ARBA" id="ARBA00022840"/>
    </source>
</evidence>
<dbReference type="PANTHER" id="PTHR43289:SF6">
    <property type="entry name" value="SERINE_THREONINE-PROTEIN KINASE NEKL-3"/>
    <property type="match status" value="1"/>
</dbReference>
<dbReference type="RefSeq" id="WP_053232305.1">
    <property type="nucleotide sequence ID" value="NZ_CP011125.1"/>
</dbReference>
<evidence type="ECO:0000256" key="1">
    <source>
        <dbReference type="ARBA" id="ARBA00022679"/>
    </source>
</evidence>
<evidence type="ECO:0000256" key="2">
    <source>
        <dbReference type="ARBA" id="ARBA00022741"/>
    </source>
</evidence>
<name>A0A0F6SEE0_9BACT</name>
<dbReference type="PANTHER" id="PTHR43289">
    <property type="entry name" value="MITOGEN-ACTIVATED PROTEIN KINASE KINASE KINASE 20-RELATED"/>
    <property type="match status" value="1"/>
</dbReference>
<organism evidence="7 8">
    <name type="scientific">Sandaracinus amylolyticus</name>
    <dbReference type="NCBI Taxonomy" id="927083"/>
    <lineage>
        <taxon>Bacteria</taxon>
        <taxon>Pseudomonadati</taxon>
        <taxon>Myxococcota</taxon>
        <taxon>Polyangia</taxon>
        <taxon>Polyangiales</taxon>
        <taxon>Sandaracinaceae</taxon>
        <taxon>Sandaracinus</taxon>
    </lineage>
</organism>
<dbReference type="AlphaFoldDB" id="A0A0F6SEE0"/>
<evidence type="ECO:0000256" key="3">
    <source>
        <dbReference type="ARBA" id="ARBA00022777"/>
    </source>
</evidence>
<protein>
    <submittedName>
        <fullName evidence="7">Serine/threonine protein kinase</fullName>
    </submittedName>
</protein>
<dbReference type="GO" id="GO:0005524">
    <property type="term" value="F:ATP binding"/>
    <property type="evidence" value="ECO:0007669"/>
    <property type="project" value="UniProtKB-KW"/>
</dbReference>
<dbReference type="InterPro" id="IPR000719">
    <property type="entry name" value="Prot_kinase_dom"/>
</dbReference>
<accession>A0A0F6SEE0</accession>